<dbReference type="AlphaFoldDB" id="A0A7R9ABL5"/>
<dbReference type="Proteomes" id="UP000677054">
    <property type="component" value="Unassembled WGS sequence"/>
</dbReference>
<keyword evidence="1" id="KW-0472">Membrane</keyword>
<dbReference type="EMBL" id="LR902662">
    <property type="protein sequence ID" value="CAD7250916.1"/>
    <property type="molecule type" value="Genomic_DNA"/>
</dbReference>
<feature type="transmembrane region" description="Helical" evidence="1">
    <location>
        <begin position="12"/>
        <end position="35"/>
    </location>
</feature>
<dbReference type="EMBL" id="CAJPEV010003145">
    <property type="protein sequence ID" value="CAG0899061.1"/>
    <property type="molecule type" value="Genomic_DNA"/>
</dbReference>
<gene>
    <name evidence="2" type="ORF">DSTB1V02_LOCUS10685</name>
</gene>
<evidence type="ECO:0000256" key="1">
    <source>
        <dbReference type="SAM" id="Phobius"/>
    </source>
</evidence>
<accession>A0A7R9ABL5</accession>
<keyword evidence="3" id="KW-1185">Reference proteome</keyword>
<dbReference type="OrthoDB" id="25620at2759"/>
<reference evidence="2" key="1">
    <citation type="submission" date="2020-11" db="EMBL/GenBank/DDBJ databases">
        <authorList>
            <person name="Tran Van P."/>
        </authorList>
    </citation>
    <scope>NUCLEOTIDE SEQUENCE</scope>
</reference>
<sequence length="90" mass="9801">MPLRLKKDGSTAKFFVGKATLTLTFTLSFLSGGLFHHMKGQEVSSLEIEVSADVKITAPVEGRILLKGDNVTLIQNIQVEHVPGDTPMSY</sequence>
<name>A0A7R9ABL5_9CRUS</name>
<protein>
    <submittedName>
        <fullName evidence="2">Uncharacterized protein</fullName>
    </submittedName>
</protein>
<organism evidence="2">
    <name type="scientific">Darwinula stevensoni</name>
    <dbReference type="NCBI Taxonomy" id="69355"/>
    <lineage>
        <taxon>Eukaryota</taxon>
        <taxon>Metazoa</taxon>
        <taxon>Ecdysozoa</taxon>
        <taxon>Arthropoda</taxon>
        <taxon>Crustacea</taxon>
        <taxon>Oligostraca</taxon>
        <taxon>Ostracoda</taxon>
        <taxon>Podocopa</taxon>
        <taxon>Podocopida</taxon>
        <taxon>Darwinulocopina</taxon>
        <taxon>Darwinuloidea</taxon>
        <taxon>Darwinulidae</taxon>
        <taxon>Darwinula</taxon>
    </lineage>
</organism>
<evidence type="ECO:0000313" key="2">
    <source>
        <dbReference type="EMBL" id="CAD7250916.1"/>
    </source>
</evidence>
<keyword evidence="1" id="KW-0812">Transmembrane</keyword>
<evidence type="ECO:0000313" key="3">
    <source>
        <dbReference type="Proteomes" id="UP000677054"/>
    </source>
</evidence>
<proteinExistence type="predicted"/>
<keyword evidence="1" id="KW-1133">Transmembrane helix</keyword>